<reference evidence="2" key="1">
    <citation type="submission" date="2008-04" db="EMBL/GenBank/DDBJ databases">
        <title>Complete sequence of chromosome of Nostoc punctiforme ATCC 29133.</title>
        <authorList>
            <consortium name="US DOE Joint Genome Institute"/>
            <person name="Copeland A."/>
            <person name="Lucas S."/>
            <person name="Lapidus A."/>
            <person name="Glavina del Rio T."/>
            <person name="Dalin E."/>
            <person name="Tice H."/>
            <person name="Pitluck S."/>
            <person name="Chain P."/>
            <person name="Malfatti S."/>
            <person name="Shin M."/>
            <person name="Vergez L."/>
            <person name="Schmutz J."/>
            <person name="Larimer F."/>
            <person name="Land M."/>
            <person name="Hauser L."/>
            <person name="Kyrpides N."/>
            <person name="Kim E."/>
            <person name="Meeks J.C."/>
            <person name="Elhai J."/>
            <person name="Campbell E.L."/>
            <person name="Thiel T."/>
            <person name="Longmire J."/>
            <person name="Potts M."/>
            <person name="Atlas R."/>
        </authorList>
    </citation>
    <scope>NUCLEOTIDE SEQUENCE [LARGE SCALE GENOMIC DNA]</scope>
    <source>
        <strain evidence="2">ATCC 29133 / PCC 73102</strain>
    </source>
</reference>
<organism evidence="1 2">
    <name type="scientific">Nostoc punctiforme (strain ATCC 29133 / PCC 73102)</name>
    <dbReference type="NCBI Taxonomy" id="63737"/>
    <lineage>
        <taxon>Bacteria</taxon>
        <taxon>Bacillati</taxon>
        <taxon>Cyanobacteriota</taxon>
        <taxon>Cyanophyceae</taxon>
        <taxon>Nostocales</taxon>
        <taxon>Nostocaceae</taxon>
        <taxon>Nostoc</taxon>
    </lineage>
</organism>
<accession>B2IWE3</accession>
<evidence type="ECO:0008006" key="3">
    <source>
        <dbReference type="Google" id="ProtNLM"/>
    </source>
</evidence>
<dbReference type="STRING" id="63737.Npun_F1162"/>
<name>B2IWE3_NOSP7</name>
<gene>
    <name evidence="1" type="ordered locus">Npun_F1162</name>
</gene>
<proteinExistence type="predicted"/>
<sequence length="62" mass="6479">MGIGHGVWGIALSPPSPPLSTPQLRDLDDTVILKTAVAANVEVIVTSDLDLSVLTEFNAIPI</sequence>
<dbReference type="KEGG" id="npu:Npun_F1162"/>
<reference evidence="1 2" key="2">
    <citation type="journal article" date="2013" name="Plant Physiol.">
        <title>A Nostoc punctiforme Sugar Transporter Necessary to Establish a Cyanobacterium-Plant Symbiosis.</title>
        <authorList>
            <person name="Ekman M."/>
            <person name="Picossi S."/>
            <person name="Campbell E.L."/>
            <person name="Meeks J.C."/>
            <person name="Flores E."/>
        </authorList>
    </citation>
    <scope>NUCLEOTIDE SEQUENCE [LARGE SCALE GENOMIC DNA]</scope>
    <source>
        <strain evidence="2">ATCC 29133 / PCC 73102</strain>
    </source>
</reference>
<dbReference type="HOGENOM" id="CLU_2899681_0_0_3"/>
<evidence type="ECO:0000313" key="1">
    <source>
        <dbReference type="EMBL" id="ACC79888.1"/>
    </source>
</evidence>
<dbReference type="OrthoDB" id="426765at2"/>
<protein>
    <recommendedName>
        <fullName evidence="3">PIN domain-containing protein</fullName>
    </recommendedName>
</protein>
<dbReference type="Proteomes" id="UP000001191">
    <property type="component" value="Chromosome"/>
</dbReference>
<dbReference type="AlphaFoldDB" id="B2IWE3"/>
<dbReference type="RefSeq" id="WP_012407909.1">
    <property type="nucleotide sequence ID" value="NC_010628.1"/>
</dbReference>
<evidence type="ECO:0000313" key="2">
    <source>
        <dbReference type="Proteomes" id="UP000001191"/>
    </source>
</evidence>
<dbReference type="EnsemblBacteria" id="ACC79888">
    <property type="protein sequence ID" value="ACC79888"/>
    <property type="gene ID" value="Npun_F1162"/>
</dbReference>
<dbReference type="EMBL" id="CP001037">
    <property type="protein sequence ID" value="ACC79888.1"/>
    <property type="molecule type" value="Genomic_DNA"/>
</dbReference>
<keyword evidence="2" id="KW-1185">Reference proteome</keyword>